<reference evidence="1 2" key="1">
    <citation type="submission" date="2014-04" db="EMBL/GenBank/DDBJ databases">
        <title>Genome assembly of Hyalangium minutum DSM 14724.</title>
        <authorList>
            <person name="Sharma G."/>
            <person name="Subramanian S."/>
        </authorList>
    </citation>
    <scope>NUCLEOTIDE SEQUENCE [LARGE SCALE GENOMIC DNA]</scope>
    <source>
        <strain evidence="1 2">DSM 14724</strain>
    </source>
</reference>
<dbReference type="RefSeq" id="WP_052420331.1">
    <property type="nucleotide sequence ID" value="NZ_JMCB01000013.1"/>
</dbReference>
<dbReference type="STRING" id="394096.DB31_1583"/>
<dbReference type="AlphaFoldDB" id="A0A085WA52"/>
<evidence type="ECO:0000313" key="1">
    <source>
        <dbReference type="EMBL" id="KFE64565.1"/>
    </source>
</evidence>
<dbReference type="EMBL" id="JMCB01000013">
    <property type="protein sequence ID" value="KFE64565.1"/>
    <property type="molecule type" value="Genomic_DNA"/>
</dbReference>
<dbReference type="Proteomes" id="UP000028725">
    <property type="component" value="Unassembled WGS sequence"/>
</dbReference>
<gene>
    <name evidence="1" type="ORF">DB31_1583</name>
</gene>
<keyword evidence="2" id="KW-1185">Reference proteome</keyword>
<evidence type="ECO:0000313" key="2">
    <source>
        <dbReference type="Proteomes" id="UP000028725"/>
    </source>
</evidence>
<name>A0A085WA52_9BACT</name>
<comment type="caution">
    <text evidence="1">The sequence shown here is derived from an EMBL/GenBank/DDBJ whole genome shotgun (WGS) entry which is preliminary data.</text>
</comment>
<proteinExistence type="predicted"/>
<sequence length="267" mass="29585">MNGAQAQRDGEMNSTQAEQIRAMLREALVERVAGGLEDVLERLSEFLKNPGRLGAVNLSMVLSESSVTYEVWQEPSAVPERRARMAQTMGVSPEADDATLLQAVMAQVHQAFVEFQNSPRGRAARQRYEELLSACERLDVLPIIPAHDTGPMVAELERVGLPVDKEFTCSLLVDARILSVAVSPEECSASPLMIAGQSVSQLGALVAHVRSLNPRLTNRQVRKILLRASTTDDRQPVRKSLGQSEIERVIEFTRQLLRFQVVELLFV</sequence>
<dbReference type="OrthoDB" id="5501928at2"/>
<accession>A0A085WA52</accession>
<protein>
    <submittedName>
        <fullName evidence="1">Uncharacterized protein</fullName>
    </submittedName>
</protein>
<dbReference type="PROSITE" id="PS50096">
    <property type="entry name" value="IQ"/>
    <property type="match status" value="1"/>
</dbReference>
<organism evidence="1 2">
    <name type="scientific">Hyalangium minutum</name>
    <dbReference type="NCBI Taxonomy" id="394096"/>
    <lineage>
        <taxon>Bacteria</taxon>
        <taxon>Pseudomonadati</taxon>
        <taxon>Myxococcota</taxon>
        <taxon>Myxococcia</taxon>
        <taxon>Myxococcales</taxon>
        <taxon>Cystobacterineae</taxon>
        <taxon>Archangiaceae</taxon>
        <taxon>Hyalangium</taxon>
    </lineage>
</organism>